<comment type="caution">
    <text evidence="1">The sequence shown here is derived from an EMBL/GenBank/DDBJ whole genome shotgun (WGS) entry which is preliminary data.</text>
</comment>
<dbReference type="PATRIC" id="fig|1392998.3.peg.1636"/>
<keyword evidence="2" id="KW-1185">Reference proteome</keyword>
<dbReference type="OrthoDB" id="146853at2157"/>
<dbReference type="Proteomes" id="UP000027153">
    <property type="component" value="Unassembled WGS sequence"/>
</dbReference>
<proteinExistence type="predicted"/>
<dbReference type="RefSeq" id="WP_048090304.1">
    <property type="nucleotide sequence ID" value="NZ_JMIY01000003.1"/>
</dbReference>
<evidence type="ECO:0000313" key="2">
    <source>
        <dbReference type="Proteomes" id="UP000027153"/>
    </source>
</evidence>
<dbReference type="PANTHER" id="PTHR39673:SF8">
    <property type="entry name" value="GLUTAMATE SYNTHASE ALPHA SUBUNIT C-TERMINAL DOMAIN-CONTAINING PROTEIN"/>
    <property type="match status" value="1"/>
</dbReference>
<evidence type="ECO:0000313" key="1">
    <source>
        <dbReference type="EMBL" id="KCZ72228.1"/>
    </source>
</evidence>
<dbReference type="AlphaFoldDB" id="A0A062V6K8"/>
<organism evidence="1 2">
    <name type="scientific">Candidatus Methanoperedens nitratireducens</name>
    <dbReference type="NCBI Taxonomy" id="1392998"/>
    <lineage>
        <taxon>Archaea</taxon>
        <taxon>Methanobacteriati</taxon>
        <taxon>Methanobacteriota</taxon>
        <taxon>Stenosarchaea group</taxon>
        <taxon>Methanomicrobia</taxon>
        <taxon>Methanosarcinales</taxon>
        <taxon>ANME-2 cluster</taxon>
        <taxon>Candidatus Methanoperedentaceae</taxon>
        <taxon>Candidatus Methanoperedens</taxon>
    </lineage>
</organism>
<dbReference type="EMBL" id="JMIY01000003">
    <property type="protein sequence ID" value="KCZ72228.1"/>
    <property type="molecule type" value="Genomic_DNA"/>
</dbReference>
<gene>
    <name evidence="1" type="ORF">ANME2D_01632</name>
</gene>
<dbReference type="GO" id="GO:0016491">
    <property type="term" value="F:oxidoreductase activity"/>
    <property type="evidence" value="ECO:0007669"/>
    <property type="project" value="UniProtKB-KW"/>
</dbReference>
<dbReference type="Gene3D" id="2.160.20.60">
    <property type="entry name" value="Glutamate synthase, alpha subunit, C-terminal domain"/>
    <property type="match status" value="1"/>
</dbReference>
<protein>
    <submittedName>
        <fullName evidence="1">Formylmethanofuran dehydrogenase subunit C</fullName>
        <ecNumber evidence="1">1.2.99.5</ecNumber>
    </submittedName>
</protein>
<accession>A0A062V6K8</accession>
<sequence>MYLEFSRPVDCLCDFTYDFYWQHMGSRLVPSSVIPHQIDTSYTYSDLVECLKRGEDVHIKGNAGRRLGSSLGVDLKFFGGRGEPQEVGSIIIDGDIDTRMGISMVSGAIYVKGTVRWPAGNIIEVESDLAGYHKYRSITGILREGFKEAPVPPNIMTGGCLLLKDGLIRDTVAARLDSDIGVTVEGDAGMSTGILMRRGTVHVHGDAGMNSGVLLRGGMLVVGDTEEFAGAYMRGGTLIIAGKAKGYAGANMRGGAILYKGNAIAKPVSLDGSDIRMLVKLLGISQSEAMMFKKYSSSKDLTSV</sequence>
<dbReference type="EC" id="1.2.99.5" evidence="1"/>
<name>A0A062V6K8_9EURY</name>
<dbReference type="PANTHER" id="PTHR39673">
    <property type="entry name" value="TUNGSTEN FORMYLMETHANOFURAN DEHYDROGENASE, SUBUNIT C (FWDC)"/>
    <property type="match status" value="1"/>
</dbReference>
<dbReference type="SUPFAM" id="SSF69336">
    <property type="entry name" value="Alpha subunit of glutamate synthase, C-terminal domain"/>
    <property type="match status" value="1"/>
</dbReference>
<reference evidence="1 2" key="1">
    <citation type="journal article" date="2013" name="Nature">
        <title>Anaerobic oxidation of methane coupled to nitrate reduction in a novel archaeal lineage.</title>
        <authorList>
            <person name="Haroon M.F."/>
            <person name="Hu S."/>
            <person name="Shi Y."/>
            <person name="Imelfort M."/>
            <person name="Keller J."/>
            <person name="Hugenholtz P."/>
            <person name="Yuan Z."/>
            <person name="Tyson G.W."/>
        </authorList>
    </citation>
    <scope>NUCLEOTIDE SEQUENCE [LARGE SCALE GENOMIC DNA]</scope>
    <source>
        <strain evidence="1 2">ANME-2d</strain>
    </source>
</reference>
<dbReference type="InterPro" id="IPR036485">
    <property type="entry name" value="Glu_synth_asu_C_sf"/>
</dbReference>
<keyword evidence="1" id="KW-0560">Oxidoreductase</keyword>